<gene>
    <name evidence="2" type="ORF">DPMN_192421</name>
</gene>
<dbReference type="Gene3D" id="3.20.20.140">
    <property type="entry name" value="Metal-dependent hydrolases"/>
    <property type="match status" value="1"/>
</dbReference>
<protein>
    <submittedName>
        <fullName evidence="2">Uncharacterized protein</fullName>
    </submittedName>
</protein>
<dbReference type="PANTHER" id="PTHR46363:SF1">
    <property type="entry name" value="DEOXYRIBONUCLEASE TATDN2-RELATED"/>
    <property type="match status" value="1"/>
</dbReference>
<dbReference type="SUPFAM" id="SSF51556">
    <property type="entry name" value="Metallo-dependent hydrolases"/>
    <property type="match status" value="1"/>
</dbReference>
<evidence type="ECO:0000313" key="2">
    <source>
        <dbReference type="EMBL" id="KAH3691879.1"/>
    </source>
</evidence>
<dbReference type="GO" id="GO:0016788">
    <property type="term" value="F:hydrolase activity, acting on ester bonds"/>
    <property type="evidence" value="ECO:0007669"/>
    <property type="project" value="InterPro"/>
</dbReference>
<accession>A0A9D4BE44</accession>
<sequence length="358" mass="40355">MEHIPGIFTETLSVGVEPIMRCQVKALEQVTSWLMGRLATLEELLQFVKMQKILGDSDNSEIYSRQVESMRQFCGYLGVAVPDQFTLVPPNSVAVLIHWKVLLVICARLHKDTYPCPEGYAAEQVAEEPMIPVAVDSHFHPDRLARKASLSAGCTFPDILNAGPVDAEQRVQVEGGVAVYCDPATYPTGSEISTFPRTIAVALGIHPRHASRSTRTIKEWLERLERLLLRSDVAVGKIVLDHCEPHQNWHLQQIELLRLTIPLVKGNHVLVLHCRGMKDDCGTEAFMLLLNQLKSLPITQRIHLHCFTGNAFVLSRWLERFLETRFGFTNKVATFDKLQQEALMSVPESRLLLGLFWS</sequence>
<evidence type="ECO:0000313" key="3">
    <source>
        <dbReference type="Proteomes" id="UP000828390"/>
    </source>
</evidence>
<comment type="similarity">
    <text evidence="1">Belongs to the metallo-dependent hydrolases superfamily. TatD-type hydrolase family.</text>
</comment>
<dbReference type="PANTHER" id="PTHR46363">
    <property type="entry name" value="DEOXYRIBONUCLEASE TATDN2-RELATED"/>
    <property type="match status" value="1"/>
</dbReference>
<comment type="caution">
    <text evidence="2">The sequence shown here is derived from an EMBL/GenBank/DDBJ whole genome shotgun (WGS) entry which is preliminary data.</text>
</comment>
<reference evidence="2" key="2">
    <citation type="submission" date="2020-11" db="EMBL/GenBank/DDBJ databases">
        <authorList>
            <person name="McCartney M.A."/>
            <person name="Auch B."/>
            <person name="Kono T."/>
            <person name="Mallez S."/>
            <person name="Becker A."/>
            <person name="Gohl D.M."/>
            <person name="Silverstein K.A.T."/>
            <person name="Koren S."/>
            <person name="Bechman K.B."/>
            <person name="Herman A."/>
            <person name="Abrahante J.E."/>
            <person name="Garbe J."/>
        </authorList>
    </citation>
    <scope>NUCLEOTIDE SEQUENCE</scope>
    <source>
        <strain evidence="2">Duluth1</strain>
        <tissue evidence="2">Whole animal</tissue>
    </source>
</reference>
<dbReference type="Proteomes" id="UP000828390">
    <property type="component" value="Unassembled WGS sequence"/>
</dbReference>
<dbReference type="AlphaFoldDB" id="A0A9D4BE44"/>
<dbReference type="Pfam" id="PF01026">
    <property type="entry name" value="TatD_DNase"/>
    <property type="match status" value="1"/>
</dbReference>
<dbReference type="EMBL" id="JAIWYP010000028">
    <property type="protein sequence ID" value="KAH3691879.1"/>
    <property type="molecule type" value="Genomic_DNA"/>
</dbReference>
<evidence type="ECO:0000256" key="1">
    <source>
        <dbReference type="ARBA" id="ARBA00009275"/>
    </source>
</evidence>
<proteinExistence type="inferred from homology"/>
<dbReference type="InterPro" id="IPR001130">
    <property type="entry name" value="TatD-like"/>
</dbReference>
<organism evidence="2 3">
    <name type="scientific">Dreissena polymorpha</name>
    <name type="common">Zebra mussel</name>
    <name type="synonym">Mytilus polymorpha</name>
    <dbReference type="NCBI Taxonomy" id="45954"/>
    <lineage>
        <taxon>Eukaryota</taxon>
        <taxon>Metazoa</taxon>
        <taxon>Spiralia</taxon>
        <taxon>Lophotrochozoa</taxon>
        <taxon>Mollusca</taxon>
        <taxon>Bivalvia</taxon>
        <taxon>Autobranchia</taxon>
        <taxon>Heteroconchia</taxon>
        <taxon>Euheterodonta</taxon>
        <taxon>Imparidentia</taxon>
        <taxon>Neoheterodontei</taxon>
        <taxon>Myida</taxon>
        <taxon>Dreissenoidea</taxon>
        <taxon>Dreissenidae</taxon>
        <taxon>Dreissena</taxon>
    </lineage>
</organism>
<reference evidence="2" key="1">
    <citation type="journal article" date="2019" name="bioRxiv">
        <title>The Genome of the Zebra Mussel, Dreissena polymorpha: A Resource for Invasive Species Research.</title>
        <authorList>
            <person name="McCartney M.A."/>
            <person name="Auch B."/>
            <person name="Kono T."/>
            <person name="Mallez S."/>
            <person name="Zhang Y."/>
            <person name="Obille A."/>
            <person name="Becker A."/>
            <person name="Abrahante J.E."/>
            <person name="Garbe J."/>
            <person name="Badalamenti J.P."/>
            <person name="Herman A."/>
            <person name="Mangelson H."/>
            <person name="Liachko I."/>
            <person name="Sullivan S."/>
            <person name="Sone E.D."/>
            <person name="Koren S."/>
            <person name="Silverstein K.A.T."/>
            <person name="Beckman K.B."/>
            <person name="Gohl D.M."/>
        </authorList>
    </citation>
    <scope>NUCLEOTIDE SEQUENCE</scope>
    <source>
        <strain evidence="2">Duluth1</strain>
        <tissue evidence="2">Whole animal</tissue>
    </source>
</reference>
<name>A0A9D4BE44_DREPO</name>
<dbReference type="InterPro" id="IPR032466">
    <property type="entry name" value="Metal_Hydrolase"/>
</dbReference>
<keyword evidence="3" id="KW-1185">Reference proteome</keyword>